<name>A0A0F4LR90_9LACO</name>
<dbReference type="GO" id="GO:0016746">
    <property type="term" value="F:acyltransferase activity"/>
    <property type="evidence" value="ECO:0007669"/>
    <property type="project" value="UniProtKB-KW"/>
</dbReference>
<protein>
    <submittedName>
        <fullName evidence="1">Putative acyltransferase</fullName>
    </submittedName>
</protein>
<comment type="caution">
    <text evidence="1">The sequence shown here is derived from an EMBL/GenBank/DDBJ whole genome shotgun (WGS) entry which is preliminary data.</text>
</comment>
<dbReference type="SUPFAM" id="SSF53474">
    <property type="entry name" value="alpha/beta-Hydrolases"/>
    <property type="match status" value="1"/>
</dbReference>
<dbReference type="RefSeq" id="WP_052725259.1">
    <property type="nucleotide sequence ID" value="NZ_JAMBJK010000002.1"/>
</dbReference>
<keyword evidence="1" id="KW-0808">Transferase</keyword>
<dbReference type="Proteomes" id="UP000033558">
    <property type="component" value="Unassembled WGS sequence"/>
</dbReference>
<evidence type="ECO:0000313" key="1">
    <source>
        <dbReference type="EMBL" id="KJY60819.1"/>
    </source>
</evidence>
<dbReference type="Gene3D" id="3.40.50.1820">
    <property type="entry name" value="alpha/beta hydrolase"/>
    <property type="match status" value="1"/>
</dbReference>
<reference evidence="1 2" key="1">
    <citation type="submission" date="2015-01" db="EMBL/GenBank/DDBJ databases">
        <title>Comparative genomics of the lactic acid bacteria isolated from the honey bee gut.</title>
        <authorList>
            <person name="Ellegaard K.M."/>
            <person name="Tamarit D."/>
            <person name="Javelind E."/>
            <person name="Olofsson T."/>
            <person name="Andersson S.G."/>
            <person name="Vasquez A."/>
        </authorList>
    </citation>
    <scope>NUCLEOTIDE SEQUENCE [LARGE SCALE GENOMIC DNA]</scope>
    <source>
        <strain evidence="1 2">Bin4</strain>
    </source>
</reference>
<dbReference type="EMBL" id="JXJQ01000010">
    <property type="protein sequence ID" value="KJY60819.1"/>
    <property type="molecule type" value="Genomic_DNA"/>
</dbReference>
<dbReference type="InterPro" id="IPR010315">
    <property type="entry name" value="DUF915_hydro-like"/>
</dbReference>
<evidence type="ECO:0000313" key="2">
    <source>
        <dbReference type="Proteomes" id="UP000033558"/>
    </source>
</evidence>
<dbReference type="InterPro" id="IPR029058">
    <property type="entry name" value="AB_hydrolase_fold"/>
</dbReference>
<dbReference type="HOGENOM" id="CLU_077377_1_0_9"/>
<organism evidence="1 2">
    <name type="scientific">Bombilactobacillus mellifer</name>
    <dbReference type="NCBI Taxonomy" id="1218492"/>
    <lineage>
        <taxon>Bacteria</taxon>
        <taxon>Bacillati</taxon>
        <taxon>Bacillota</taxon>
        <taxon>Bacilli</taxon>
        <taxon>Lactobacillales</taxon>
        <taxon>Lactobacillaceae</taxon>
        <taxon>Bombilactobacillus</taxon>
    </lineage>
</organism>
<accession>A0A0F4LR90</accession>
<proteinExistence type="predicted"/>
<keyword evidence="2" id="KW-1185">Reference proteome</keyword>
<dbReference type="STRING" id="1218492.JG30_15090"/>
<dbReference type="Pfam" id="PF06028">
    <property type="entry name" value="DUF915"/>
    <property type="match status" value="1"/>
</dbReference>
<dbReference type="AlphaFoldDB" id="A0A0F4LR90"/>
<keyword evidence="1" id="KW-0012">Acyltransferase</keyword>
<gene>
    <name evidence="1" type="ORF">JG30_15090</name>
</gene>
<dbReference type="PATRIC" id="fig|1218492.5.peg.1563"/>
<sequence length="278" mass="31974">MKTRMWINLLGLALLLLTFPALHTMRTAVHSERVFHNSRVSPIIFIPGSSASQDRFDDLFQTFNHPKSKHSILKITVDTKNQIHHQGVIAARDRQPLIVIAFQNNHDGYTNIAHQTQWLQTAMNYLTNKYNFNNFYAIGHSNGGLNWTWYLEKYFNSNNLTVNALMTIGTPYNSLESNFKNQTAIFRQLYQHRQKLPHNMIVYSIAGTTNYENDGIVPYQSVEAAKYIFQKQVRKYTQITVTGHESNHSSLLANPEVARLIQSNILDSNLNNPNIKKP</sequence>